<feature type="region of interest" description="Disordered" evidence="2">
    <location>
        <begin position="560"/>
        <end position="583"/>
    </location>
</feature>
<keyword evidence="4" id="KW-1185">Reference proteome</keyword>
<comment type="caution">
    <text evidence="3">The sequence shown here is derived from an EMBL/GenBank/DDBJ whole genome shotgun (WGS) entry which is preliminary data.</text>
</comment>
<evidence type="ECO:0000256" key="2">
    <source>
        <dbReference type="SAM" id="MobiDB-lite"/>
    </source>
</evidence>
<dbReference type="GO" id="GO:0005856">
    <property type="term" value="C:cytoskeleton"/>
    <property type="evidence" value="ECO:0007669"/>
    <property type="project" value="TreeGrafter"/>
</dbReference>
<dbReference type="RefSeq" id="WP_055941230.1">
    <property type="nucleotide sequence ID" value="NZ_LLKB01000001.1"/>
</dbReference>
<evidence type="ECO:0000256" key="1">
    <source>
        <dbReference type="SAM" id="Coils"/>
    </source>
</evidence>
<proteinExistence type="predicted"/>
<keyword evidence="1" id="KW-0175">Coiled coil</keyword>
<dbReference type="PANTHER" id="PTHR47357:SF1">
    <property type="entry name" value="SPINDLE POLE BODY COMPONENT 110"/>
    <property type="match status" value="1"/>
</dbReference>
<accession>A0AAW3JU03</accession>
<protein>
    <recommendedName>
        <fullName evidence="5">Chromosome partition protein Smc</fullName>
    </recommendedName>
</protein>
<evidence type="ECO:0000313" key="3">
    <source>
        <dbReference type="EMBL" id="KQC86044.1"/>
    </source>
</evidence>
<organism evidence="3 4">
    <name type="scientific">Butyribacter intestini</name>
    <dbReference type="NCBI Taxonomy" id="1703332"/>
    <lineage>
        <taxon>Bacteria</taxon>
        <taxon>Bacillati</taxon>
        <taxon>Bacillota</taxon>
        <taxon>Clostridia</taxon>
        <taxon>Lachnospirales</taxon>
        <taxon>Lachnospiraceae</taxon>
        <taxon>Butyribacter</taxon>
    </lineage>
</organism>
<feature type="coiled-coil region" evidence="1">
    <location>
        <begin position="1084"/>
        <end position="1134"/>
    </location>
</feature>
<dbReference type="GO" id="GO:0005200">
    <property type="term" value="F:structural constituent of cytoskeleton"/>
    <property type="evidence" value="ECO:0007669"/>
    <property type="project" value="TreeGrafter"/>
</dbReference>
<feature type="compositionally biased region" description="Low complexity" evidence="2">
    <location>
        <begin position="563"/>
        <end position="580"/>
    </location>
</feature>
<dbReference type="PANTHER" id="PTHR47357">
    <property type="entry name" value="COP1-INTERACTIVE PROTEIN 1"/>
    <property type="match status" value="1"/>
</dbReference>
<evidence type="ECO:0000313" key="4">
    <source>
        <dbReference type="Proteomes" id="UP000050833"/>
    </source>
</evidence>
<feature type="coiled-coil region" evidence="1">
    <location>
        <begin position="1160"/>
        <end position="1187"/>
    </location>
</feature>
<name>A0AAW3JU03_9FIRM</name>
<gene>
    <name evidence="3" type="ORF">APZ18_02295</name>
</gene>
<dbReference type="Proteomes" id="UP000050833">
    <property type="component" value="Unassembled WGS sequence"/>
</dbReference>
<evidence type="ECO:0008006" key="5">
    <source>
        <dbReference type="Google" id="ProtNLM"/>
    </source>
</evidence>
<feature type="coiled-coil region" evidence="1">
    <location>
        <begin position="951"/>
        <end position="1037"/>
    </location>
</feature>
<sequence length="1467" mass="159324">MAGTVDNLNIKIDASARGANQQLDKLVQKMIQLRSTVNGINVGNLNNLSISIRNFSRAASGLSQIKTTDFSRMAKGIEKLSNIREGELNKAAGAITNISKAVSNIGNVSDGADKIAQLAQGISRLGYKSTTQAIQNIPLLTKELKNMMTELSKAPTVSDNLIAMTNAMANLGAQASGIRSVGSTMNNAGRSGNSFFGIMKRGISNVWKFASSVRSATSHNRSFASTIGLLYARFWMLKRTIGAVGSAVKSSMDYIEEYNYFNTTMEKIASEWKKDFSKYGYKNADAYGKSFEDRVTKMMNKMTGFQMNRNGTLTDSGVKNLGLDVTQMTNYAAGVAQVTNSVGMTGEASAAASKALSMLAGDMSSFRNLDMETVMNNFSSGLIGQSRALYKYGIDITNATLTTYAHELGIKKDISTMTQNEKMQLRMIAILDQSKVACGDLAKTINSPSNQLRLLQNNFKSLSRTIGDMFLPVVSKVLPYVNGLVIAIRRLFEWTASMLGIDLKDVIGNSGGGYSDIFDSLGDDADDVSNGMDGLTDSTNNAAEAQKKLNKQIQRFDNLNNMTTSTNKGSSSDKNNNNSSPIDLTDQLNSALADYEKVWNDAYDSMTNDAEKFADKLTKLFKSAWTSGDGSDIGSAVAGWLNKGIDWVNNHTDKWSKGLKKITTIMGTSLNGFVENFKWAGLGKAVGNSIKGVLEAETNFFNAVNWVNLGKGLSKTLNAAIKTGVLQSYFKAMASKLRAAIEIAFGAITTFDFKGLGNALGQGINDFFKTMNKKNKQTSLNGWQKLGKGLSDGIGGIADTITTALKKVKWVKVGQAIGDFIAAIDFGKVAWNFAKLVSALVGAIAGALKGSFSKAPIETAFLVMFAGLKYTGIGKFIAGEISKKMAASLAEKMGFEISKDAGISTAIKTALKQLITKAGLTSLTVSVGVIGIAAATVGLVAFYNYVEEKANEKIQLDMSEANKELGDLNSSAKKCKKSVDETKDALKKIEKRDKNAEKKGEEIDSLATAYYKLSKKVNKTKAEKATLKKMSKELSKEMPGLKKNINKETGAYTGNWKELKKLVKQTKEYYKAKAAQKDLADIGNKLYENEKNIAEAEKDAKKASAKLKNERIDLKNETKRLNELEAKNIKYKSGSANMTKKEYEEMEKLRGTLPMLKQKLEDQQIIYDKHKKKLSELKDAHQELNDKYNTASDYVDKYTTKINKNTESVGKQKDAIKSVGEETDKLSGKNATVSINSKGVEKTKKDIDGIQTKKVKVTANAKKGKDFDKTKKDYDHFKSKNADVKLKIKGADKLKEVAKNPLLTDIGKKNTIKRSVEITFKMKNGLSDSVSKLLGGLGTTKKKAQGGVFSGGSWHNITKYANGGLPNMGQMFVAREAGPELVGTIGGHTAVMNNNQIVASVSDGVFNALNPVLTYLCNSINAMSAKMDNMGSGGVSVEKYTEGDLLKVVRKEDSNYRKRTGKSAFAL</sequence>
<reference evidence="3 4" key="1">
    <citation type="submission" date="2015-10" db="EMBL/GenBank/DDBJ databases">
        <title>Butyribacter intestini gen. nov., sp. nov., a butyric acid-producing bacterium of the family Lachnospiraceae isolated from the human faeces.</title>
        <authorList>
            <person name="Zou Y."/>
            <person name="Xue W."/>
            <person name="Luo G."/>
            <person name="Lv M."/>
        </authorList>
    </citation>
    <scope>NUCLEOTIDE SEQUENCE [LARGE SCALE GENOMIC DNA]</scope>
    <source>
        <strain evidence="3 4">TF01-11</strain>
    </source>
</reference>
<dbReference type="EMBL" id="LLKB01000001">
    <property type="protein sequence ID" value="KQC86044.1"/>
    <property type="molecule type" value="Genomic_DNA"/>
</dbReference>